<proteinExistence type="inferred from homology"/>
<keyword evidence="5" id="KW-0648">Protein biosynthesis</keyword>
<protein>
    <submittedName>
        <fullName evidence="9">Isoleucine--tRNA ligase</fullName>
        <ecNumber evidence="9">6.1.1.5</ecNumber>
    </submittedName>
</protein>
<dbReference type="EC" id="6.1.1.5" evidence="9"/>
<organism evidence="9 10">
    <name type="scientific">Staphylococcus capitis</name>
    <dbReference type="NCBI Taxonomy" id="29388"/>
    <lineage>
        <taxon>Bacteria</taxon>
        <taxon>Bacillati</taxon>
        <taxon>Bacillota</taxon>
        <taxon>Bacilli</taxon>
        <taxon>Bacillales</taxon>
        <taxon>Staphylococcaceae</taxon>
        <taxon>Staphylococcus</taxon>
    </lineage>
</organism>
<evidence type="ECO:0000256" key="7">
    <source>
        <dbReference type="ARBA" id="ARBA00048359"/>
    </source>
</evidence>
<sequence length="97" mass="11383">MNYKDTLLMPKTDFPMRGGLPNKEPQIQEMWDNDEQYRKALEKNKNNPSFILHDGPPYANGNLHMGHALNKIIKDFIVRYKTMQGFYAPYVPGWDTH</sequence>
<dbReference type="InterPro" id="IPR014729">
    <property type="entry name" value="Rossmann-like_a/b/a_fold"/>
</dbReference>
<dbReference type="InterPro" id="IPR002300">
    <property type="entry name" value="aa-tRNA-synth_Ia"/>
</dbReference>
<feature type="non-terminal residue" evidence="9">
    <location>
        <position position="97"/>
    </location>
</feature>
<dbReference type="PANTHER" id="PTHR42765">
    <property type="entry name" value="SOLEUCYL-TRNA SYNTHETASE"/>
    <property type="match status" value="1"/>
</dbReference>
<dbReference type="PROSITE" id="PS00178">
    <property type="entry name" value="AA_TRNA_LIGASE_I"/>
    <property type="match status" value="1"/>
</dbReference>
<feature type="domain" description="Aminoacyl-tRNA synthetase class Ia" evidence="8">
    <location>
        <begin position="26"/>
        <end position="97"/>
    </location>
</feature>
<evidence type="ECO:0000256" key="5">
    <source>
        <dbReference type="ARBA" id="ARBA00022917"/>
    </source>
</evidence>
<comment type="catalytic activity">
    <reaction evidence="7">
        <text>tRNA(Ile) + L-isoleucine + ATP = L-isoleucyl-tRNA(Ile) + AMP + diphosphate</text>
        <dbReference type="Rhea" id="RHEA:11060"/>
        <dbReference type="Rhea" id="RHEA-COMP:9666"/>
        <dbReference type="Rhea" id="RHEA-COMP:9695"/>
        <dbReference type="ChEBI" id="CHEBI:30616"/>
        <dbReference type="ChEBI" id="CHEBI:33019"/>
        <dbReference type="ChEBI" id="CHEBI:58045"/>
        <dbReference type="ChEBI" id="CHEBI:78442"/>
        <dbReference type="ChEBI" id="CHEBI:78528"/>
        <dbReference type="ChEBI" id="CHEBI:456215"/>
        <dbReference type="EC" id="6.1.1.5"/>
    </reaction>
</comment>
<dbReference type="GO" id="GO:0005524">
    <property type="term" value="F:ATP binding"/>
    <property type="evidence" value="ECO:0007669"/>
    <property type="project" value="UniProtKB-KW"/>
</dbReference>
<keyword evidence="4" id="KW-0067">ATP-binding</keyword>
<evidence type="ECO:0000256" key="2">
    <source>
        <dbReference type="ARBA" id="ARBA00022598"/>
    </source>
</evidence>
<comment type="similarity">
    <text evidence="1">Belongs to the class-I aminoacyl-tRNA synthetase family. IleS type 1 subfamily.</text>
</comment>
<gene>
    <name evidence="9" type="primary">ileS</name>
    <name evidence="9" type="ORF">EQ811_15370</name>
</gene>
<accession>A0A7Z8E1K6</accession>
<evidence type="ECO:0000256" key="1">
    <source>
        <dbReference type="ARBA" id="ARBA00006887"/>
    </source>
</evidence>
<dbReference type="Proteomes" id="UP000291949">
    <property type="component" value="Unassembled WGS sequence"/>
</dbReference>
<reference evidence="9 10" key="1">
    <citation type="journal article" date="2019" name="Sci. Transl. Med.">
        <title>Quorum sensing between bacterial species on the skin protects against epidermal injury in atopic dermatitis.</title>
        <authorList>
            <person name="Williams M.R."/>
        </authorList>
    </citation>
    <scope>NUCLEOTIDE SEQUENCE [LARGE SCALE GENOMIC DNA]</scope>
    <source>
        <strain evidence="9 10">H8</strain>
    </source>
</reference>
<dbReference type="InterPro" id="IPR001412">
    <property type="entry name" value="aa-tRNA-synth_I_CS"/>
</dbReference>
<keyword evidence="3" id="KW-0547">Nucleotide-binding</keyword>
<comment type="caution">
    <text evidence="9">The sequence shown here is derived from an EMBL/GenBank/DDBJ whole genome shotgun (WGS) entry which is preliminary data.</text>
</comment>
<evidence type="ECO:0000313" key="9">
    <source>
        <dbReference type="EMBL" id="TBW68566.1"/>
    </source>
</evidence>
<keyword evidence="2 9" id="KW-0436">Ligase</keyword>
<evidence type="ECO:0000256" key="3">
    <source>
        <dbReference type="ARBA" id="ARBA00022741"/>
    </source>
</evidence>
<dbReference type="SUPFAM" id="SSF52374">
    <property type="entry name" value="Nucleotidylyl transferase"/>
    <property type="match status" value="1"/>
</dbReference>
<keyword evidence="6" id="KW-0030">Aminoacyl-tRNA synthetase</keyword>
<evidence type="ECO:0000256" key="6">
    <source>
        <dbReference type="ARBA" id="ARBA00023146"/>
    </source>
</evidence>
<dbReference type="GO" id="GO:0006428">
    <property type="term" value="P:isoleucyl-tRNA aminoacylation"/>
    <property type="evidence" value="ECO:0007669"/>
    <property type="project" value="TreeGrafter"/>
</dbReference>
<name>A0A7Z8E1K6_STACP</name>
<dbReference type="Pfam" id="PF00133">
    <property type="entry name" value="tRNA-synt_1"/>
    <property type="match status" value="1"/>
</dbReference>
<dbReference type="PANTHER" id="PTHR42765:SF1">
    <property type="entry name" value="ISOLEUCINE--TRNA LIGASE, MITOCHONDRIAL"/>
    <property type="match status" value="1"/>
</dbReference>
<dbReference type="AlphaFoldDB" id="A0A7Z8E1K6"/>
<dbReference type="GO" id="GO:0004822">
    <property type="term" value="F:isoleucine-tRNA ligase activity"/>
    <property type="evidence" value="ECO:0007669"/>
    <property type="project" value="UniProtKB-EC"/>
</dbReference>
<dbReference type="InterPro" id="IPR050081">
    <property type="entry name" value="Ile-tRNA_ligase"/>
</dbReference>
<evidence type="ECO:0000256" key="4">
    <source>
        <dbReference type="ARBA" id="ARBA00022840"/>
    </source>
</evidence>
<evidence type="ECO:0000313" key="10">
    <source>
        <dbReference type="Proteomes" id="UP000291949"/>
    </source>
</evidence>
<evidence type="ECO:0000259" key="8">
    <source>
        <dbReference type="Pfam" id="PF00133"/>
    </source>
</evidence>
<dbReference type="GO" id="GO:0005829">
    <property type="term" value="C:cytosol"/>
    <property type="evidence" value="ECO:0007669"/>
    <property type="project" value="TreeGrafter"/>
</dbReference>
<dbReference type="RefSeq" id="WP_154812392.1">
    <property type="nucleotide sequence ID" value="NZ_SCHC01000532.1"/>
</dbReference>
<dbReference type="EMBL" id="SCHC01000532">
    <property type="protein sequence ID" value="TBW68566.1"/>
    <property type="molecule type" value="Genomic_DNA"/>
</dbReference>
<dbReference type="Gene3D" id="3.40.50.620">
    <property type="entry name" value="HUPs"/>
    <property type="match status" value="1"/>
</dbReference>